<feature type="transmembrane region" description="Helical" evidence="2">
    <location>
        <begin position="39"/>
        <end position="57"/>
    </location>
</feature>
<evidence type="ECO:0000313" key="3">
    <source>
        <dbReference type="Proteomes" id="UP000095285"/>
    </source>
</evidence>
<dbReference type="SUPFAM" id="SSF103473">
    <property type="entry name" value="MFS general substrate transporter"/>
    <property type="match status" value="1"/>
</dbReference>
<protein>
    <submittedName>
        <fullName evidence="4">Solute carrier family 40 protein</fullName>
    </submittedName>
</protein>
<proteinExistence type="inferred from homology"/>
<comment type="similarity">
    <text evidence="1">Belongs to the reduced folate carrier (RFC) transporter (TC 2.A.48) family.</text>
</comment>
<dbReference type="Gene3D" id="1.20.1250.20">
    <property type="entry name" value="MFS general substrate transporter like domains"/>
    <property type="match status" value="1"/>
</dbReference>
<name>A0A1I7V9N2_LOALO</name>
<accession>A0A1I7V9N2</accession>
<organism evidence="3 4">
    <name type="scientific">Loa loa</name>
    <name type="common">Eye worm</name>
    <name type="synonym">Filaria loa</name>
    <dbReference type="NCBI Taxonomy" id="7209"/>
    <lineage>
        <taxon>Eukaryota</taxon>
        <taxon>Metazoa</taxon>
        <taxon>Ecdysozoa</taxon>
        <taxon>Nematoda</taxon>
        <taxon>Chromadorea</taxon>
        <taxon>Rhabditida</taxon>
        <taxon>Spirurina</taxon>
        <taxon>Spiruromorpha</taxon>
        <taxon>Filarioidea</taxon>
        <taxon>Onchocercidae</taxon>
        <taxon>Loa</taxon>
    </lineage>
</organism>
<evidence type="ECO:0000313" key="4">
    <source>
        <dbReference type="WBParaSite" id="EN70_11394"/>
    </source>
</evidence>
<feature type="transmembrane region" description="Helical" evidence="2">
    <location>
        <begin position="196"/>
        <end position="216"/>
    </location>
</feature>
<feature type="transmembrane region" description="Helical" evidence="2">
    <location>
        <begin position="63"/>
        <end position="82"/>
    </location>
</feature>
<keyword evidence="3" id="KW-1185">Reference proteome</keyword>
<dbReference type="PANTHER" id="PTHR10686">
    <property type="entry name" value="FOLATE TRANSPORTER"/>
    <property type="match status" value="1"/>
</dbReference>
<keyword evidence="2" id="KW-0812">Transmembrane</keyword>
<dbReference type="GO" id="GO:0005886">
    <property type="term" value="C:plasma membrane"/>
    <property type="evidence" value="ECO:0007669"/>
    <property type="project" value="TreeGrafter"/>
</dbReference>
<keyword evidence="2" id="KW-0472">Membrane</keyword>
<keyword evidence="2" id="KW-1133">Transmembrane helix</keyword>
<feature type="transmembrane region" description="Helical" evidence="2">
    <location>
        <begin position="135"/>
        <end position="153"/>
    </location>
</feature>
<feature type="transmembrane region" description="Helical" evidence="2">
    <location>
        <begin position="173"/>
        <end position="189"/>
    </location>
</feature>
<dbReference type="eggNOG" id="KOG3810">
    <property type="taxonomic scope" value="Eukaryota"/>
</dbReference>
<feature type="transmembrane region" description="Helical" evidence="2">
    <location>
        <begin position="222"/>
        <end position="247"/>
    </location>
</feature>
<reference evidence="4" key="2">
    <citation type="submission" date="2016-11" db="UniProtKB">
        <authorList>
            <consortium name="WormBaseParasite"/>
        </authorList>
    </citation>
    <scope>IDENTIFICATION</scope>
</reference>
<dbReference type="Pfam" id="PF01770">
    <property type="entry name" value="Folate_carrier"/>
    <property type="match status" value="1"/>
</dbReference>
<dbReference type="GO" id="GO:0090482">
    <property type="term" value="F:vitamin transmembrane transporter activity"/>
    <property type="evidence" value="ECO:0007669"/>
    <property type="project" value="InterPro"/>
</dbReference>
<evidence type="ECO:0000256" key="2">
    <source>
        <dbReference type="SAM" id="Phobius"/>
    </source>
</evidence>
<dbReference type="Proteomes" id="UP000095285">
    <property type="component" value="Unassembled WGS sequence"/>
</dbReference>
<dbReference type="WBParaSite" id="EN70_11394">
    <property type="protein sequence ID" value="EN70_11394"/>
    <property type="gene ID" value="EN70_11394"/>
</dbReference>
<dbReference type="PANTHER" id="PTHR10686:SF18">
    <property type="entry name" value="IP11787P-RELATED"/>
    <property type="match status" value="1"/>
</dbReference>
<dbReference type="InterPro" id="IPR002666">
    <property type="entry name" value="Folate_carrier"/>
</dbReference>
<dbReference type="AlphaFoldDB" id="A0A1I7V9N2"/>
<dbReference type="InterPro" id="IPR036259">
    <property type="entry name" value="MFS_trans_sf"/>
</dbReference>
<reference evidence="3" key="1">
    <citation type="submission" date="2012-04" db="EMBL/GenBank/DDBJ databases">
        <title>The Genome Sequence of Loa loa.</title>
        <authorList>
            <consortium name="The Broad Institute Genome Sequencing Platform"/>
            <consortium name="Broad Institute Genome Sequencing Center for Infectious Disease"/>
            <person name="Nutman T.B."/>
            <person name="Fink D.L."/>
            <person name="Russ C."/>
            <person name="Young S."/>
            <person name="Zeng Q."/>
            <person name="Gargeya S."/>
            <person name="Alvarado L."/>
            <person name="Berlin A."/>
            <person name="Chapman S.B."/>
            <person name="Chen Z."/>
            <person name="Freedman E."/>
            <person name="Gellesch M."/>
            <person name="Goldberg J."/>
            <person name="Griggs A."/>
            <person name="Gujja S."/>
            <person name="Heilman E.R."/>
            <person name="Heiman D."/>
            <person name="Howarth C."/>
            <person name="Mehta T."/>
            <person name="Neiman D."/>
            <person name="Pearson M."/>
            <person name="Roberts A."/>
            <person name="Saif S."/>
            <person name="Shea T."/>
            <person name="Shenoy N."/>
            <person name="Sisk P."/>
            <person name="Stolte C."/>
            <person name="Sykes S."/>
            <person name="White J."/>
            <person name="Yandava C."/>
            <person name="Haas B."/>
            <person name="Henn M.R."/>
            <person name="Nusbaum C."/>
            <person name="Birren B."/>
        </authorList>
    </citation>
    <scope>NUCLEOTIDE SEQUENCE [LARGE SCALE GENOMIC DNA]</scope>
</reference>
<sequence length="280" mass="32364">MAAYGIASATEIAFYSYIYAKVTKDDYKRLTSWTRAASMAGRTFSYLLSQAIISINIGTYLTINQVALISPIIVFIIGIYLPRVQWKILHERVKITNDTKQFDEPTTYPEYVKFRLRKLWSNTKQIYQIGFVRKWSLWWAMTTCMSLQISAYSQTLWGEVQKEETTLNGFAEATYTACAAIAIMLMNMISIDWDKWGEAALVLISSIDCAVLLFFSQAQTIYVMYICYISYRTLYQVMITIAQYVLLKDKAKCIKIALFSCPIDKIIIQPSIFRYHDYIS</sequence>
<evidence type="ECO:0000256" key="1">
    <source>
        <dbReference type="ARBA" id="ARBA00005773"/>
    </source>
</evidence>